<evidence type="ECO:0000259" key="6">
    <source>
        <dbReference type="Pfam" id="PF13193"/>
    </source>
</evidence>
<accession>A0A3Q7F7L3</accession>
<dbReference type="UniPathway" id="UPA00372">
    <property type="reaction ID" value="UER00547"/>
</dbReference>
<dbReference type="CDD" id="cd12118">
    <property type="entry name" value="ttLC_FACS_AEE21_like"/>
    <property type="match status" value="2"/>
</dbReference>
<evidence type="ECO:0000256" key="1">
    <source>
        <dbReference type="ARBA" id="ARBA00004930"/>
    </source>
</evidence>
<dbReference type="AlphaFoldDB" id="A0A3Q7F7L3"/>
<proteinExistence type="inferred from homology"/>
<feature type="domain" description="AMP-binding enzyme C-terminal" evidence="6">
    <location>
        <begin position="971"/>
        <end position="1046"/>
    </location>
</feature>
<keyword evidence="8" id="KW-1185">Reference proteome</keyword>
<dbReference type="PROSITE" id="PS00455">
    <property type="entry name" value="AMP_BINDING"/>
    <property type="match status" value="2"/>
</dbReference>
<dbReference type="InterPro" id="IPR020845">
    <property type="entry name" value="AMP-binding_CS"/>
</dbReference>
<evidence type="ECO:0000313" key="8">
    <source>
        <dbReference type="Proteomes" id="UP000004994"/>
    </source>
</evidence>
<keyword evidence="4" id="KW-0587">Phenylpropanoid metabolism</keyword>
<dbReference type="FunCoup" id="A0A3Q7F7L3">
    <property type="interactions" value="114"/>
</dbReference>
<protein>
    <submittedName>
        <fullName evidence="7">Uncharacterized protein</fullName>
    </submittedName>
</protein>
<dbReference type="GO" id="GO:0009698">
    <property type="term" value="P:phenylpropanoid metabolic process"/>
    <property type="evidence" value="ECO:0007669"/>
    <property type="project" value="UniProtKB-KW"/>
</dbReference>
<dbReference type="Gene3D" id="3.40.50.12780">
    <property type="entry name" value="N-terminal domain of ligase-like"/>
    <property type="match status" value="2"/>
</dbReference>
<dbReference type="Proteomes" id="UP000004994">
    <property type="component" value="Chromosome 2"/>
</dbReference>
<dbReference type="SUPFAM" id="SSF56801">
    <property type="entry name" value="Acetyl-CoA synthetase-like"/>
    <property type="match status" value="2"/>
</dbReference>
<feature type="domain" description="AMP-dependent synthetase/ligase" evidence="5">
    <location>
        <begin position="545"/>
        <end position="921"/>
    </location>
</feature>
<evidence type="ECO:0000256" key="2">
    <source>
        <dbReference type="ARBA" id="ARBA00006432"/>
    </source>
</evidence>
<evidence type="ECO:0000313" key="7">
    <source>
        <dbReference type="EnsemblPlants" id="Solyc02g081360.3.1"/>
    </source>
</evidence>
<feature type="domain" description="AMP-binding enzyme C-terminal" evidence="6">
    <location>
        <begin position="453"/>
        <end position="528"/>
    </location>
</feature>
<dbReference type="PANTHER" id="PTHR43859">
    <property type="entry name" value="ACYL-ACTIVATING ENZYME"/>
    <property type="match status" value="1"/>
</dbReference>
<dbReference type="GO" id="GO:0106286">
    <property type="term" value="F:(E)-caffeate-CoA ligase activity"/>
    <property type="evidence" value="ECO:0007669"/>
    <property type="project" value="UniProtKB-ARBA"/>
</dbReference>
<dbReference type="FunFam" id="3.40.50.12780:FF:000003">
    <property type="entry name" value="Long-chain-fatty-acid--CoA ligase FadD"/>
    <property type="match status" value="2"/>
</dbReference>
<evidence type="ECO:0000256" key="4">
    <source>
        <dbReference type="ARBA" id="ARBA00023051"/>
    </source>
</evidence>
<dbReference type="Gene3D" id="3.30.300.30">
    <property type="match status" value="2"/>
</dbReference>
<name>A0A3Q7F7L3_SOLLC</name>
<dbReference type="PANTHER" id="PTHR43859:SF35">
    <property type="entry name" value="BUTYRATE--COA LIGASE AAE11, PEROXISOMAL-LIKE"/>
    <property type="match status" value="1"/>
</dbReference>
<dbReference type="NCBIfam" id="NF006020">
    <property type="entry name" value="PRK08162.1"/>
    <property type="match status" value="2"/>
</dbReference>
<dbReference type="Pfam" id="PF00501">
    <property type="entry name" value="AMP-binding"/>
    <property type="match status" value="2"/>
</dbReference>
<reference evidence="7" key="2">
    <citation type="submission" date="2019-01" db="UniProtKB">
        <authorList>
            <consortium name="EnsemblPlants"/>
        </authorList>
    </citation>
    <scope>IDENTIFICATION</scope>
    <source>
        <strain evidence="7">cv. Heinz 1706</strain>
    </source>
</reference>
<evidence type="ECO:0000259" key="5">
    <source>
        <dbReference type="Pfam" id="PF00501"/>
    </source>
</evidence>
<dbReference type="EnsemblPlants" id="Solyc02g081360.3.1">
    <property type="protein sequence ID" value="Solyc02g081360.3.1"/>
    <property type="gene ID" value="Solyc02g081360.3"/>
</dbReference>
<dbReference type="FunFam" id="3.30.300.30:FF:000008">
    <property type="entry name" value="2,3-dihydroxybenzoate-AMP ligase"/>
    <property type="match status" value="2"/>
</dbReference>
<dbReference type="Pfam" id="PF13193">
    <property type="entry name" value="AMP-binding_C"/>
    <property type="match status" value="2"/>
</dbReference>
<reference evidence="7" key="1">
    <citation type="journal article" date="2012" name="Nature">
        <title>The tomato genome sequence provides insights into fleshy fruit evolution.</title>
        <authorList>
            <consortium name="Tomato Genome Consortium"/>
        </authorList>
    </citation>
    <scope>NUCLEOTIDE SEQUENCE [LARGE SCALE GENOMIC DNA]</scope>
    <source>
        <strain evidence="7">cv. Heinz 1706</strain>
    </source>
</reference>
<keyword evidence="3" id="KW-0436">Ligase</keyword>
<dbReference type="Gramene" id="Solyc02g081360.3.1">
    <property type="protein sequence ID" value="Solyc02g081360.3.1"/>
    <property type="gene ID" value="Solyc02g081360.3"/>
</dbReference>
<dbReference type="InterPro" id="IPR025110">
    <property type="entry name" value="AMP-bd_C"/>
</dbReference>
<dbReference type="PaxDb" id="4081-Solyc02g081360.2.1"/>
<dbReference type="InParanoid" id="A0A3Q7F7L3"/>
<evidence type="ECO:0000256" key="3">
    <source>
        <dbReference type="ARBA" id="ARBA00022598"/>
    </source>
</evidence>
<dbReference type="InterPro" id="IPR000873">
    <property type="entry name" value="AMP-dep_synth/lig_dom"/>
</dbReference>
<comment type="similarity">
    <text evidence="2">Belongs to the ATP-dependent AMP-binding enzyme family.</text>
</comment>
<feature type="domain" description="AMP-dependent synthetase/ligase" evidence="5">
    <location>
        <begin position="22"/>
        <end position="403"/>
    </location>
</feature>
<dbReference type="STRING" id="4081.A0A3Q7F7L3"/>
<dbReference type="InterPro" id="IPR045851">
    <property type="entry name" value="AMP-bd_C_sf"/>
</dbReference>
<comment type="pathway">
    <text evidence="1">Phytoalexin biosynthesis; 3,4',5-trihydroxystilbene biosynthesis; 3,4',5-trihydroxystilbene from trans-4-coumarate: step 1/2.</text>
</comment>
<sequence length="1087" mass="120861">MDNLPKCGANYVPLTPLTFLTRASNSYANRTSIIYANVGFNWRETHERCCRLASSLRSLNIVKNDVVSVLAPNVPAMLEMHFAVPMAGAVLNAINTRLDARNVALILKHSEAKIFFIDYEYIDKAKKAIEILMSDFQMPMPLVVVIDDLDSPTGIRLGELEYEQLVFQGNPEYVVENIDDEWDPITLSYTSGTTSEPKGVVYSHRGAFLSTLSLILGWEMGTEPVYLWSLPMFHCNGWTFTWGIAARGGTNVCIRNTTAQEIYSNIALHKVTHMCAAPIVLSIILEAKPHEQRQIMTPVQVLVGGAPPPAPLLERIERVGFHVVHAYGLTEATGPALVCEFQAKWNKLPWEEQARLKARQGLGILTLADVDVKNFKNMESVPRDGKTTGEICLRGSSIMKGYLKNEKANSEVFKNGWFFTGDMGVIHPDGYLEIKDRCKDVIISGGENISSVEVESAILKHPYVIEASVVAMPHPRWGESPCAFVILRKDSNLKESDVIAHCRKNLPGFMVPKKVQFVDELPKTGTGKVQKNHLRAVAKTFVVASNSYANRTSIIYANVGFNWRETHERCCRLASSLRSLNIVKNDVVSVLAPNVPAMLEMHFAVPMAGAVLNAINTRLDARNVALILKHSEAKIFFIDYEYIDKAKKAIEILMSDFQMPMPLVVVIDDLDSPTGIRLGELEYEQLVFQGNPEYVVENIDDEWDPITLSYTSGTTSEPKGVVYSHRGAFLSTLSLILGWEMGTEPVYLWSLPMFHCNGWTFTWGIAARGGTNVCIRNTTAQEIYSNIALHKVTHMCAAPIVLSIILEAKPHEQRQIMTPVQVLVGGAPPSAPLLEKTERVGFHVVHAYGLTEATGPALVCEWRAKWNKLPREEQARLKARQGLGILTLADVDVKNMESVPRDGKTAGEICLRGSSIMKGYLKNEKANSEVFKNGWLFTGDMGVIHPDGYLEIKDRCKDVIISGGENISSVEVESAIMKHPYVVEASVVAMPHPRWGESPCAFVILRKDSNLKESDIIAHCKKKLAGFMVPKKVQFVEELPKTGSGKVQKNHLRAVAKTFVVSDQTSKREKPIAHNQNHEQILVLSRL</sequence>
<dbReference type="InterPro" id="IPR042099">
    <property type="entry name" value="ANL_N_sf"/>
</dbReference>
<organism evidence="7">
    <name type="scientific">Solanum lycopersicum</name>
    <name type="common">Tomato</name>
    <name type="synonym">Lycopersicon esculentum</name>
    <dbReference type="NCBI Taxonomy" id="4081"/>
    <lineage>
        <taxon>Eukaryota</taxon>
        <taxon>Viridiplantae</taxon>
        <taxon>Streptophyta</taxon>
        <taxon>Embryophyta</taxon>
        <taxon>Tracheophyta</taxon>
        <taxon>Spermatophyta</taxon>
        <taxon>Magnoliopsida</taxon>
        <taxon>eudicotyledons</taxon>
        <taxon>Gunneridae</taxon>
        <taxon>Pentapetalae</taxon>
        <taxon>asterids</taxon>
        <taxon>lamiids</taxon>
        <taxon>Solanales</taxon>
        <taxon>Solanaceae</taxon>
        <taxon>Solanoideae</taxon>
        <taxon>Solaneae</taxon>
        <taxon>Solanum</taxon>
        <taxon>Solanum subgen. Lycopersicon</taxon>
    </lineage>
</organism>